<feature type="domain" description="RNB" evidence="1">
    <location>
        <begin position="138"/>
        <end position="400"/>
    </location>
</feature>
<dbReference type="InterPro" id="IPR050180">
    <property type="entry name" value="RNR_Ribonuclease"/>
</dbReference>
<sequence>MDDNIVFENYKLTTKKKLLNAILIGYFSTSQQVTFGKNKSGKTIYLIKPFNDSLPNILVAYGGKLKGKLIITFKITNNLLINENSNDKTNNIILHGEILNIIGFMDDSNLLITLQYIYEINRKNIINVYNNNYEKNIIRPLINKTIFSIDPIGCIDIDDAISFEKYDEYYLVTIYIAQPICFLSEEILVQRSKTAFSTLYNNFNENYDSINNLWGNNITNNSSFIKNYERNAYCIEFYICNINFKIEKIINYPAKIINKIQTNYDDCLKYEIIEKFYEFSKKLDYSISNTHELISFWMIKTNNELGKLDEFKNLNIPYRIMKNTYQLNNGDIKSEFTNIINHDIKKLFLSRISESASYSLNNTFNYHSALNIHNYIHFTSPIRRIIDSLIHWCITYNINFKELIEKYNIDLNHINFLDKATKKYHQSINMLNNIDIIFKDLNDDDYLEFKGYIYKKSIIKNKWTIYFKEIGFQKVKMWDYKLDYLIDKSIINDINIGDEYIFQIYKKKSFLPNDKILIVNTIFI</sequence>
<dbReference type="GO" id="GO:0006402">
    <property type="term" value="P:mRNA catabolic process"/>
    <property type="evidence" value="ECO:0007669"/>
    <property type="project" value="TreeGrafter"/>
</dbReference>
<dbReference type="InterPro" id="IPR001900">
    <property type="entry name" value="RNase_II/R"/>
</dbReference>
<organism evidence="2">
    <name type="scientific">viral metagenome</name>
    <dbReference type="NCBI Taxonomy" id="1070528"/>
    <lineage>
        <taxon>unclassified sequences</taxon>
        <taxon>metagenomes</taxon>
        <taxon>organismal metagenomes</taxon>
    </lineage>
</organism>
<dbReference type="EMBL" id="MN739807">
    <property type="protein sequence ID" value="QHT27026.1"/>
    <property type="molecule type" value="Genomic_DNA"/>
</dbReference>
<protein>
    <recommendedName>
        <fullName evidence="1">RNB domain-containing protein</fullName>
    </recommendedName>
</protein>
<dbReference type="GO" id="GO:0000175">
    <property type="term" value="F:3'-5'-RNA exonuclease activity"/>
    <property type="evidence" value="ECO:0007669"/>
    <property type="project" value="TreeGrafter"/>
</dbReference>
<evidence type="ECO:0000313" key="2">
    <source>
        <dbReference type="EMBL" id="QHT27026.1"/>
    </source>
</evidence>
<dbReference type="SUPFAM" id="SSF50249">
    <property type="entry name" value="Nucleic acid-binding proteins"/>
    <property type="match status" value="1"/>
</dbReference>
<proteinExistence type="predicted"/>
<dbReference type="AlphaFoldDB" id="A0A6C0ECX4"/>
<accession>A0A6C0ECX4</accession>
<dbReference type="Pfam" id="PF00773">
    <property type="entry name" value="RNB"/>
    <property type="match status" value="1"/>
</dbReference>
<reference evidence="2" key="1">
    <citation type="journal article" date="2020" name="Nature">
        <title>Giant virus diversity and host interactions through global metagenomics.</title>
        <authorList>
            <person name="Schulz F."/>
            <person name="Roux S."/>
            <person name="Paez-Espino D."/>
            <person name="Jungbluth S."/>
            <person name="Walsh D.A."/>
            <person name="Denef V.J."/>
            <person name="McMahon K.D."/>
            <person name="Konstantinidis K.T."/>
            <person name="Eloe-Fadrosh E.A."/>
            <person name="Kyrpides N.C."/>
            <person name="Woyke T."/>
        </authorList>
    </citation>
    <scope>NUCLEOTIDE SEQUENCE</scope>
    <source>
        <strain evidence="2">GVMAG-M-3300023179-2</strain>
    </source>
</reference>
<dbReference type="SMART" id="SM00955">
    <property type="entry name" value="RNB"/>
    <property type="match status" value="1"/>
</dbReference>
<dbReference type="InterPro" id="IPR012340">
    <property type="entry name" value="NA-bd_OB-fold"/>
</dbReference>
<dbReference type="GO" id="GO:0003723">
    <property type="term" value="F:RNA binding"/>
    <property type="evidence" value="ECO:0007669"/>
    <property type="project" value="InterPro"/>
</dbReference>
<name>A0A6C0ECX4_9ZZZZ</name>
<dbReference type="GO" id="GO:0000932">
    <property type="term" value="C:P-body"/>
    <property type="evidence" value="ECO:0007669"/>
    <property type="project" value="TreeGrafter"/>
</dbReference>
<dbReference type="PANTHER" id="PTHR23355:SF9">
    <property type="entry name" value="DIS3-LIKE EXONUCLEASE 2"/>
    <property type="match status" value="1"/>
</dbReference>
<dbReference type="PANTHER" id="PTHR23355">
    <property type="entry name" value="RIBONUCLEASE"/>
    <property type="match status" value="1"/>
</dbReference>
<evidence type="ECO:0000259" key="1">
    <source>
        <dbReference type="SMART" id="SM00955"/>
    </source>
</evidence>